<comment type="similarity">
    <text evidence="1 4">Belongs to the bacterial solute-binding protein 3 family.</text>
</comment>
<keyword evidence="8" id="KW-1185">Reference proteome</keyword>
<dbReference type="InterPro" id="IPR051455">
    <property type="entry name" value="Bact_solute-bind_prot3"/>
</dbReference>
<evidence type="ECO:0000313" key="7">
    <source>
        <dbReference type="EMBL" id="GAA2140856.1"/>
    </source>
</evidence>
<evidence type="ECO:0000259" key="6">
    <source>
        <dbReference type="SMART" id="SM00062"/>
    </source>
</evidence>
<protein>
    <submittedName>
        <fullName evidence="7">Glutamate ABC transporter substrate-binding protein</fullName>
    </submittedName>
</protein>
<feature type="domain" description="Solute-binding protein family 3/N-terminal" evidence="6">
    <location>
        <begin position="65"/>
        <end position="289"/>
    </location>
</feature>
<dbReference type="Gene3D" id="3.40.190.10">
    <property type="entry name" value="Periplasmic binding protein-like II"/>
    <property type="match status" value="2"/>
</dbReference>
<dbReference type="PROSITE" id="PS01039">
    <property type="entry name" value="SBP_BACTERIAL_3"/>
    <property type="match status" value="1"/>
</dbReference>
<evidence type="ECO:0000256" key="5">
    <source>
        <dbReference type="SAM" id="SignalP"/>
    </source>
</evidence>
<dbReference type="PANTHER" id="PTHR30085">
    <property type="entry name" value="AMINO ACID ABC TRANSPORTER PERMEASE"/>
    <property type="match status" value="1"/>
</dbReference>
<proteinExistence type="inferred from homology"/>
<evidence type="ECO:0000256" key="3">
    <source>
        <dbReference type="ARBA" id="ARBA00022729"/>
    </source>
</evidence>
<name>A0ABP5L2I0_9ACTN</name>
<gene>
    <name evidence="7" type="ORF">GCM10009760_24410</name>
</gene>
<evidence type="ECO:0000256" key="2">
    <source>
        <dbReference type="ARBA" id="ARBA00022448"/>
    </source>
</evidence>
<feature type="chain" id="PRO_5046257361" evidence="5">
    <location>
        <begin position="21"/>
        <end position="299"/>
    </location>
</feature>
<dbReference type="Pfam" id="PF00497">
    <property type="entry name" value="SBP_bac_3"/>
    <property type="match status" value="1"/>
</dbReference>
<dbReference type="InterPro" id="IPR001638">
    <property type="entry name" value="Solute-binding_3/MltF_N"/>
</dbReference>
<dbReference type="Proteomes" id="UP001422759">
    <property type="component" value="Unassembled WGS sequence"/>
</dbReference>
<dbReference type="EMBL" id="BAAANT010000011">
    <property type="protein sequence ID" value="GAA2140856.1"/>
    <property type="molecule type" value="Genomic_DNA"/>
</dbReference>
<sequence length="299" mass="31546">MLVAVVALAAGALGAGTSQGATERVAAAPRLAPAAPADSGCDMRSLPPSTYEGGSKVQAIKKAGKLVVGVDQNSYHWGFRNPQTGRIEGFDIDLARAVAKSILGDPDKITFKTVPTARRIEAVKNGEVDLITRTMTITCDRLTQISFSAPYFSSGQRLVVPKAAKVTSVAQGLKGRRACVADQSSSQTELARNSRGAASVKVVENQLDCLVLMQLGQVDATLTDTVLAAAQTSQDPTVEMAGETIAPAFMGIAMKKEDTDLVARVNQVLADYRADGGWQDSYNRWLAPSMGVSSAQYLP</sequence>
<evidence type="ECO:0000313" key="8">
    <source>
        <dbReference type="Proteomes" id="UP001422759"/>
    </source>
</evidence>
<dbReference type="SUPFAM" id="SSF53850">
    <property type="entry name" value="Periplasmic binding protein-like II"/>
    <property type="match status" value="1"/>
</dbReference>
<accession>A0ABP5L2I0</accession>
<dbReference type="InterPro" id="IPR018313">
    <property type="entry name" value="SBP_3_CS"/>
</dbReference>
<feature type="signal peptide" evidence="5">
    <location>
        <begin position="1"/>
        <end position="20"/>
    </location>
</feature>
<evidence type="ECO:0000256" key="1">
    <source>
        <dbReference type="ARBA" id="ARBA00010333"/>
    </source>
</evidence>
<keyword evidence="2" id="KW-0813">Transport</keyword>
<reference evidence="8" key="1">
    <citation type="journal article" date="2019" name="Int. J. Syst. Evol. Microbiol.">
        <title>The Global Catalogue of Microorganisms (GCM) 10K type strain sequencing project: providing services to taxonomists for standard genome sequencing and annotation.</title>
        <authorList>
            <consortium name="The Broad Institute Genomics Platform"/>
            <consortium name="The Broad Institute Genome Sequencing Center for Infectious Disease"/>
            <person name="Wu L."/>
            <person name="Ma J."/>
        </authorList>
    </citation>
    <scope>NUCLEOTIDE SEQUENCE [LARGE SCALE GENOMIC DNA]</scope>
    <source>
        <strain evidence="8">JCM 14560</strain>
    </source>
</reference>
<keyword evidence="3 5" id="KW-0732">Signal</keyword>
<dbReference type="PANTHER" id="PTHR30085:SF6">
    <property type="entry name" value="ABC TRANSPORTER GLUTAMINE-BINDING PROTEIN GLNH"/>
    <property type="match status" value="1"/>
</dbReference>
<dbReference type="SMART" id="SM00062">
    <property type="entry name" value="PBPb"/>
    <property type="match status" value="1"/>
</dbReference>
<organism evidence="7 8">
    <name type="scientific">Kitasatospora kazusensis</name>
    <dbReference type="NCBI Taxonomy" id="407974"/>
    <lineage>
        <taxon>Bacteria</taxon>
        <taxon>Bacillati</taxon>
        <taxon>Actinomycetota</taxon>
        <taxon>Actinomycetes</taxon>
        <taxon>Kitasatosporales</taxon>
        <taxon>Streptomycetaceae</taxon>
        <taxon>Kitasatospora</taxon>
    </lineage>
</organism>
<dbReference type="CDD" id="cd13690">
    <property type="entry name" value="PBP2_GluB"/>
    <property type="match status" value="1"/>
</dbReference>
<evidence type="ECO:0000256" key="4">
    <source>
        <dbReference type="RuleBase" id="RU003744"/>
    </source>
</evidence>
<comment type="caution">
    <text evidence="7">The sequence shown here is derived from an EMBL/GenBank/DDBJ whole genome shotgun (WGS) entry which is preliminary data.</text>
</comment>